<dbReference type="PROSITE" id="PS51745">
    <property type="entry name" value="PB1"/>
    <property type="match status" value="1"/>
</dbReference>
<sequence>MDLSPSTPPATTSPTVVVGGAKKEPKNSGQKLRLMVSFNGHILPRPHDKTLFYAGGETRIISIPRNSSLSLSSLFSHIAKSFFNGSLNFLLKYQLPNHDLDSLISISSDEDLYNMIDEYDRLLSSGSRIRFFLFKKEEPVRDLKCDDDCDCSIPSPNFSQQGIVYQDASGFFDSNPASHQSPPQPPSLATATPHYIHYAAPQSNYAPQYYPNSIPVASYTPMYPTYVQPHQPVQYQLNKPYPVYMMPMGQTQNLYDASMPCTMTTAPNVARSQPHVPSNPVVVSPPIIYEGYSKPATPASEYASEVYMPTAMATQPVTLPAVHQPAQPVTVPPIEKTNNISEYEDPMHAQIYKTQPSGLILPSQLQMAQSAATAMLPESFTQLQLESTKH</sequence>
<dbReference type="Gramene" id="AUR62009041-RA">
    <property type="protein sequence ID" value="AUR62009041-RA:cds"/>
    <property type="gene ID" value="AUR62009041"/>
</dbReference>
<keyword evidence="4" id="KW-1185">Reference proteome</keyword>
<feature type="domain" description="PB1" evidence="2">
    <location>
        <begin position="45"/>
        <end position="136"/>
    </location>
</feature>
<dbReference type="InterPro" id="IPR053198">
    <property type="entry name" value="Gynoecium_Dev_Regulator"/>
</dbReference>
<dbReference type="PANTHER" id="PTHR31066:SF68">
    <property type="entry name" value="SERINE_THREONINE-PROTEIN KINASE YAKA-RELATED"/>
    <property type="match status" value="1"/>
</dbReference>
<evidence type="ECO:0000313" key="4">
    <source>
        <dbReference type="Proteomes" id="UP000596660"/>
    </source>
</evidence>
<dbReference type="SUPFAM" id="SSF54277">
    <property type="entry name" value="CAD &amp; PB1 domains"/>
    <property type="match status" value="1"/>
</dbReference>
<dbReference type="Pfam" id="PF00564">
    <property type="entry name" value="PB1"/>
    <property type="match status" value="1"/>
</dbReference>
<dbReference type="Gene3D" id="3.10.20.90">
    <property type="entry name" value="Phosphatidylinositol 3-kinase Catalytic Subunit, Chain A, domain 1"/>
    <property type="match status" value="1"/>
</dbReference>
<evidence type="ECO:0000259" key="2">
    <source>
        <dbReference type="PROSITE" id="PS51745"/>
    </source>
</evidence>
<evidence type="ECO:0000256" key="1">
    <source>
        <dbReference type="SAM" id="MobiDB-lite"/>
    </source>
</evidence>
<dbReference type="AlphaFoldDB" id="A0A803LB02"/>
<dbReference type="SMART" id="SM00666">
    <property type="entry name" value="PB1"/>
    <property type="match status" value="1"/>
</dbReference>
<accession>A0A803LB02</accession>
<feature type="region of interest" description="Disordered" evidence="1">
    <location>
        <begin position="1"/>
        <end position="26"/>
    </location>
</feature>
<feature type="compositionally biased region" description="Low complexity" evidence="1">
    <location>
        <begin position="9"/>
        <end position="18"/>
    </location>
</feature>
<evidence type="ECO:0000313" key="3">
    <source>
        <dbReference type="EnsemblPlants" id="AUR62009041-RA:cds"/>
    </source>
</evidence>
<reference evidence="3" key="2">
    <citation type="submission" date="2021-03" db="UniProtKB">
        <authorList>
            <consortium name="EnsemblPlants"/>
        </authorList>
    </citation>
    <scope>IDENTIFICATION</scope>
</reference>
<dbReference type="InterPro" id="IPR000270">
    <property type="entry name" value="PB1_dom"/>
</dbReference>
<dbReference type="EnsemblPlants" id="AUR62009041-RA">
    <property type="protein sequence ID" value="AUR62009041-RA:cds"/>
    <property type="gene ID" value="AUR62009041"/>
</dbReference>
<organism evidence="3 4">
    <name type="scientific">Chenopodium quinoa</name>
    <name type="common">Quinoa</name>
    <dbReference type="NCBI Taxonomy" id="63459"/>
    <lineage>
        <taxon>Eukaryota</taxon>
        <taxon>Viridiplantae</taxon>
        <taxon>Streptophyta</taxon>
        <taxon>Embryophyta</taxon>
        <taxon>Tracheophyta</taxon>
        <taxon>Spermatophyta</taxon>
        <taxon>Magnoliopsida</taxon>
        <taxon>eudicotyledons</taxon>
        <taxon>Gunneridae</taxon>
        <taxon>Pentapetalae</taxon>
        <taxon>Caryophyllales</taxon>
        <taxon>Chenopodiaceae</taxon>
        <taxon>Chenopodioideae</taxon>
        <taxon>Atripliceae</taxon>
        <taxon>Chenopodium</taxon>
    </lineage>
</organism>
<dbReference type="CDD" id="cd06410">
    <property type="entry name" value="PB1_UP2"/>
    <property type="match status" value="1"/>
</dbReference>
<proteinExistence type="predicted"/>
<dbReference type="InterPro" id="IPR053793">
    <property type="entry name" value="PB1-like"/>
</dbReference>
<name>A0A803LB02_CHEQI</name>
<reference evidence="3" key="1">
    <citation type="journal article" date="2017" name="Nature">
        <title>The genome of Chenopodium quinoa.</title>
        <authorList>
            <person name="Jarvis D.E."/>
            <person name="Ho Y.S."/>
            <person name="Lightfoot D.J."/>
            <person name="Schmoeckel S.M."/>
            <person name="Li B."/>
            <person name="Borm T.J.A."/>
            <person name="Ohyanagi H."/>
            <person name="Mineta K."/>
            <person name="Michell C.T."/>
            <person name="Saber N."/>
            <person name="Kharbatia N.M."/>
            <person name="Rupper R.R."/>
            <person name="Sharp A.R."/>
            <person name="Dally N."/>
            <person name="Boughton B.A."/>
            <person name="Woo Y.H."/>
            <person name="Gao G."/>
            <person name="Schijlen E.G.W.M."/>
            <person name="Guo X."/>
            <person name="Momin A.A."/>
            <person name="Negrao S."/>
            <person name="Al-Babili S."/>
            <person name="Gehring C."/>
            <person name="Roessner U."/>
            <person name="Jung C."/>
            <person name="Murphy K."/>
            <person name="Arold S.T."/>
            <person name="Gojobori T."/>
            <person name="van der Linden C.G."/>
            <person name="van Loo E.N."/>
            <person name="Jellen E.N."/>
            <person name="Maughan P.J."/>
            <person name="Tester M."/>
        </authorList>
    </citation>
    <scope>NUCLEOTIDE SEQUENCE [LARGE SCALE GENOMIC DNA]</scope>
    <source>
        <strain evidence="3">cv. PI 614886</strain>
    </source>
</reference>
<protein>
    <recommendedName>
        <fullName evidence="2">PB1 domain-containing protein</fullName>
    </recommendedName>
</protein>
<dbReference type="Proteomes" id="UP000596660">
    <property type="component" value="Unplaced"/>
</dbReference>
<dbReference type="PANTHER" id="PTHR31066">
    <property type="entry name" value="OS05G0427100 PROTEIN-RELATED"/>
    <property type="match status" value="1"/>
</dbReference>